<dbReference type="NCBIfam" id="TIGR01350">
    <property type="entry name" value="lipoamide_DH"/>
    <property type="match status" value="1"/>
</dbReference>
<accession>A0ABV3LBP7</accession>
<dbReference type="GO" id="GO:0004148">
    <property type="term" value="F:dihydrolipoyl dehydrogenase (NADH) activity"/>
    <property type="evidence" value="ECO:0007669"/>
    <property type="project" value="UniProtKB-EC"/>
</dbReference>
<dbReference type="InterPro" id="IPR003016">
    <property type="entry name" value="2-oxoA_DH_lipoyl-BS"/>
</dbReference>
<dbReference type="InterPro" id="IPR036188">
    <property type="entry name" value="FAD/NAD-bd_sf"/>
</dbReference>
<keyword evidence="4 12" id="KW-0285">Flavoprotein</keyword>
<dbReference type="CDD" id="cd06849">
    <property type="entry name" value="lipoyl_domain"/>
    <property type="match status" value="2"/>
</dbReference>
<evidence type="ECO:0000256" key="10">
    <source>
        <dbReference type="ARBA" id="ARBA00023284"/>
    </source>
</evidence>
<evidence type="ECO:0000256" key="6">
    <source>
        <dbReference type="ARBA" id="ARBA00022827"/>
    </source>
</evidence>
<dbReference type="InterPro" id="IPR023753">
    <property type="entry name" value="FAD/NAD-binding_dom"/>
</dbReference>
<dbReference type="InterPro" id="IPR016156">
    <property type="entry name" value="FAD/NAD-linked_Rdtase_dimer_sf"/>
</dbReference>
<evidence type="ECO:0000256" key="4">
    <source>
        <dbReference type="ARBA" id="ARBA00022630"/>
    </source>
</evidence>
<dbReference type="InterPro" id="IPR004099">
    <property type="entry name" value="Pyr_nucl-diS_OxRdtase_dimer"/>
</dbReference>
<dbReference type="PROSITE" id="PS00076">
    <property type="entry name" value="PYRIDINE_REDOX_1"/>
    <property type="match status" value="1"/>
</dbReference>
<dbReference type="EC" id="1.8.1.4" evidence="3 12"/>
<dbReference type="PRINTS" id="PR00411">
    <property type="entry name" value="PNDRDTASEI"/>
</dbReference>
<name>A0ABV3LBP7_9RHOB</name>
<dbReference type="Pfam" id="PF00364">
    <property type="entry name" value="Biotin_lipoyl"/>
    <property type="match status" value="2"/>
</dbReference>
<keyword evidence="15" id="KW-1185">Reference proteome</keyword>
<feature type="domain" description="Lipoyl-binding" evidence="13">
    <location>
        <begin position="102"/>
        <end position="176"/>
    </location>
</feature>
<keyword evidence="6 12" id="KW-0274">FAD</keyword>
<feature type="domain" description="Lipoyl-binding" evidence="13">
    <location>
        <begin position="1"/>
        <end position="74"/>
    </location>
</feature>
<keyword evidence="10 12" id="KW-0676">Redox-active center</keyword>
<gene>
    <name evidence="14" type="primary">lpdA</name>
    <name evidence="14" type="ORF">AB0T83_18995</name>
</gene>
<evidence type="ECO:0000256" key="5">
    <source>
        <dbReference type="ARBA" id="ARBA00022823"/>
    </source>
</evidence>
<dbReference type="RefSeq" id="WP_366194800.1">
    <property type="nucleotide sequence ID" value="NZ_JBFBVU010000044.1"/>
</dbReference>
<evidence type="ECO:0000256" key="7">
    <source>
        <dbReference type="ARBA" id="ARBA00023002"/>
    </source>
</evidence>
<evidence type="ECO:0000313" key="14">
    <source>
        <dbReference type="EMBL" id="MEV8468846.1"/>
    </source>
</evidence>
<evidence type="ECO:0000313" key="15">
    <source>
        <dbReference type="Proteomes" id="UP001553161"/>
    </source>
</evidence>
<dbReference type="SUPFAM" id="SSF51905">
    <property type="entry name" value="FAD/NAD(P)-binding domain"/>
    <property type="match status" value="1"/>
</dbReference>
<dbReference type="PANTHER" id="PTHR22912">
    <property type="entry name" value="DISULFIDE OXIDOREDUCTASE"/>
    <property type="match status" value="1"/>
</dbReference>
<dbReference type="Proteomes" id="UP001553161">
    <property type="component" value="Unassembled WGS sequence"/>
</dbReference>
<evidence type="ECO:0000256" key="2">
    <source>
        <dbReference type="ARBA" id="ARBA00007532"/>
    </source>
</evidence>
<organism evidence="14 15">
    <name type="scientific">Meridianimarinicoccus marinus</name>
    <dbReference type="NCBI Taxonomy" id="3231483"/>
    <lineage>
        <taxon>Bacteria</taxon>
        <taxon>Pseudomonadati</taxon>
        <taxon>Pseudomonadota</taxon>
        <taxon>Alphaproteobacteria</taxon>
        <taxon>Rhodobacterales</taxon>
        <taxon>Paracoccaceae</taxon>
        <taxon>Meridianimarinicoccus</taxon>
    </lineage>
</organism>
<keyword evidence="5" id="KW-0450">Lipoyl</keyword>
<comment type="catalytic activity">
    <reaction evidence="11 12">
        <text>N(6)-[(R)-dihydrolipoyl]-L-lysyl-[protein] + NAD(+) = N(6)-[(R)-lipoyl]-L-lysyl-[protein] + NADH + H(+)</text>
        <dbReference type="Rhea" id="RHEA:15045"/>
        <dbReference type="Rhea" id="RHEA-COMP:10474"/>
        <dbReference type="Rhea" id="RHEA-COMP:10475"/>
        <dbReference type="ChEBI" id="CHEBI:15378"/>
        <dbReference type="ChEBI" id="CHEBI:57540"/>
        <dbReference type="ChEBI" id="CHEBI:57945"/>
        <dbReference type="ChEBI" id="CHEBI:83099"/>
        <dbReference type="ChEBI" id="CHEBI:83100"/>
        <dbReference type="EC" id="1.8.1.4"/>
    </reaction>
</comment>
<evidence type="ECO:0000256" key="11">
    <source>
        <dbReference type="ARBA" id="ARBA00049187"/>
    </source>
</evidence>
<dbReference type="Gene3D" id="3.30.390.30">
    <property type="match status" value="1"/>
</dbReference>
<dbReference type="EMBL" id="JBFBVU010000044">
    <property type="protein sequence ID" value="MEV8468846.1"/>
    <property type="molecule type" value="Genomic_DNA"/>
</dbReference>
<dbReference type="Gene3D" id="2.40.50.100">
    <property type="match status" value="2"/>
</dbReference>
<comment type="miscellaneous">
    <text evidence="12">The active site is a redox-active disulfide bond.</text>
</comment>
<sequence>MDVKVPDIGDFAEVPVVSILVSVGDTVAAEDPLIELESDKATMEVPSPAAGKVTEIKVAEGDKVSEGSVIIVLEAEGAGAGAVETPAPAAEAAAPAASGGGSVEVTVPDIGDFTDVPVVSILVSVGDTVAAEDPLLELESDKATMEVPSPAAGKVKEIKVSEGDKVSQGTLIVVLEGASGAAAAPAAASSTAPAAPEKAPVVEAPAPLAAGQQGDLHGEVVVLGSGPGGYTAAFRAADLGKKVILIERDPQLGGVCLNVGCIPSKALLHVAKVITEAEEMGAHGVSFAKPEIDLDGLRKFKEGVVGQLTGGLGGLAKGRKVQIVTGTGKFTGPNMIEVTGDDGTKTVSFDQCIIAAGSEPVTLPFIPHDDPRVIDSTGALELKDIPERMLILGGGIIGLEMACVYDALGSKITVVELMDQIIPGADKDIVKPLHTRIGKRYENILLKTKVTAMEASDAGLKVTFEDTSGNVSNDTFDKVLVAVGRKPNGKLIAADAAGVAVDDRGFIHVNSQQRTNVSHIYAIGDVVGQPMLAHKAVHEGKVAAEAANGDPRHFDARVIPSVAYTDPEVAWAGMTETQAKAQGIKYEKGVFPWAASGKALSNGRSEGMTKLLFDPEDDRLIGALIVGTNAGDLIAEAALAIEMGADAVDLGHTIHPHPTLSETVNFAAEMFEGTITDLMPPKKKKKH</sequence>
<dbReference type="InterPro" id="IPR000089">
    <property type="entry name" value="Biotin_lipoyl"/>
</dbReference>
<dbReference type="PROSITE" id="PS00189">
    <property type="entry name" value="LIPOYL"/>
    <property type="match status" value="2"/>
</dbReference>
<evidence type="ECO:0000256" key="3">
    <source>
        <dbReference type="ARBA" id="ARBA00012608"/>
    </source>
</evidence>
<evidence type="ECO:0000256" key="9">
    <source>
        <dbReference type="ARBA" id="ARBA00023157"/>
    </source>
</evidence>
<dbReference type="PROSITE" id="PS50968">
    <property type="entry name" value="BIOTINYL_LIPOYL"/>
    <property type="match status" value="2"/>
</dbReference>
<keyword evidence="7 12" id="KW-0560">Oxidoreductase</keyword>
<keyword evidence="8 12" id="KW-0520">NAD</keyword>
<comment type="cofactor">
    <cofactor evidence="12">
        <name>FAD</name>
        <dbReference type="ChEBI" id="CHEBI:57692"/>
    </cofactor>
    <text evidence="12">Binds 1 FAD per subunit.</text>
</comment>
<dbReference type="InterPro" id="IPR012999">
    <property type="entry name" value="Pyr_OxRdtase_I_AS"/>
</dbReference>
<dbReference type="PANTHER" id="PTHR22912:SF160">
    <property type="entry name" value="DIHYDROLIPOYL DEHYDROGENASE"/>
    <property type="match status" value="1"/>
</dbReference>
<evidence type="ECO:0000256" key="8">
    <source>
        <dbReference type="ARBA" id="ARBA00023027"/>
    </source>
</evidence>
<comment type="caution">
    <text evidence="14">The sequence shown here is derived from an EMBL/GenBank/DDBJ whole genome shotgun (WGS) entry which is preliminary data.</text>
</comment>
<dbReference type="PRINTS" id="PR00368">
    <property type="entry name" value="FADPNR"/>
</dbReference>
<dbReference type="Gene3D" id="3.50.50.60">
    <property type="entry name" value="FAD/NAD(P)-binding domain"/>
    <property type="match status" value="2"/>
</dbReference>
<dbReference type="Pfam" id="PF07992">
    <property type="entry name" value="Pyr_redox_2"/>
    <property type="match status" value="1"/>
</dbReference>
<dbReference type="SUPFAM" id="SSF55424">
    <property type="entry name" value="FAD/NAD-linked reductases, dimerisation (C-terminal) domain"/>
    <property type="match status" value="1"/>
</dbReference>
<dbReference type="Pfam" id="PF02852">
    <property type="entry name" value="Pyr_redox_dim"/>
    <property type="match status" value="1"/>
</dbReference>
<evidence type="ECO:0000256" key="1">
    <source>
        <dbReference type="ARBA" id="ARBA00001938"/>
    </source>
</evidence>
<dbReference type="InterPro" id="IPR006258">
    <property type="entry name" value="Lipoamide_DH"/>
</dbReference>
<evidence type="ECO:0000256" key="12">
    <source>
        <dbReference type="RuleBase" id="RU003692"/>
    </source>
</evidence>
<keyword evidence="9" id="KW-1015">Disulfide bond</keyword>
<comment type="cofactor">
    <cofactor evidence="1">
        <name>(R)-lipoate</name>
        <dbReference type="ChEBI" id="CHEBI:83088"/>
    </cofactor>
</comment>
<reference evidence="14 15" key="1">
    <citation type="submission" date="2024-07" db="EMBL/GenBank/DDBJ databases">
        <authorList>
            <person name="Kang M."/>
        </authorList>
    </citation>
    <scope>NUCLEOTIDE SEQUENCE [LARGE SCALE GENOMIC DNA]</scope>
    <source>
        <strain evidence="14 15">DFM31</strain>
    </source>
</reference>
<dbReference type="InterPro" id="IPR050151">
    <property type="entry name" value="Class-I_Pyr_Nuc-Dis_Oxidored"/>
</dbReference>
<dbReference type="SUPFAM" id="SSF51230">
    <property type="entry name" value="Single hybrid motif"/>
    <property type="match status" value="2"/>
</dbReference>
<comment type="similarity">
    <text evidence="2 12">Belongs to the class-I pyridine nucleotide-disulfide oxidoreductase family.</text>
</comment>
<evidence type="ECO:0000259" key="13">
    <source>
        <dbReference type="PROSITE" id="PS50968"/>
    </source>
</evidence>
<dbReference type="InterPro" id="IPR011053">
    <property type="entry name" value="Single_hybrid_motif"/>
</dbReference>
<proteinExistence type="inferred from homology"/>
<protein>
    <recommendedName>
        <fullName evidence="3 12">Dihydrolipoyl dehydrogenase</fullName>
        <ecNumber evidence="3 12">1.8.1.4</ecNumber>
    </recommendedName>
</protein>